<proteinExistence type="predicted"/>
<dbReference type="AlphaFoldDB" id="A0A517PT54"/>
<dbReference type="Proteomes" id="UP000320421">
    <property type="component" value="Chromosome"/>
</dbReference>
<keyword evidence="1" id="KW-0812">Transmembrane</keyword>
<accession>A0A517PT54</accession>
<reference evidence="2 3" key="1">
    <citation type="submission" date="2019-02" db="EMBL/GenBank/DDBJ databases">
        <title>Deep-cultivation of Planctomycetes and their phenomic and genomic characterization uncovers novel biology.</title>
        <authorList>
            <person name="Wiegand S."/>
            <person name="Jogler M."/>
            <person name="Boedeker C."/>
            <person name="Pinto D."/>
            <person name="Vollmers J."/>
            <person name="Rivas-Marin E."/>
            <person name="Kohn T."/>
            <person name="Peeters S.H."/>
            <person name="Heuer A."/>
            <person name="Rast P."/>
            <person name="Oberbeckmann S."/>
            <person name="Bunk B."/>
            <person name="Jeske O."/>
            <person name="Meyerdierks A."/>
            <person name="Storesund J.E."/>
            <person name="Kallscheuer N."/>
            <person name="Luecker S."/>
            <person name="Lage O.M."/>
            <person name="Pohl T."/>
            <person name="Merkel B.J."/>
            <person name="Hornburger P."/>
            <person name="Mueller R.-W."/>
            <person name="Bruemmer F."/>
            <person name="Labrenz M."/>
            <person name="Spormann A.M."/>
            <person name="Op den Camp H."/>
            <person name="Overmann J."/>
            <person name="Amann R."/>
            <person name="Jetten M.S.M."/>
            <person name="Mascher T."/>
            <person name="Medema M.H."/>
            <person name="Devos D.P."/>
            <person name="Kaster A.-K."/>
            <person name="Ovreas L."/>
            <person name="Rohde M."/>
            <person name="Galperin M.Y."/>
            <person name="Jogler C."/>
        </authorList>
    </citation>
    <scope>NUCLEOTIDE SEQUENCE [LARGE SCALE GENOMIC DNA]</scope>
    <source>
        <strain evidence="2 3">HG66A1</strain>
    </source>
</reference>
<dbReference type="EMBL" id="CP036266">
    <property type="protein sequence ID" value="QDT22554.1"/>
    <property type="molecule type" value="Genomic_DNA"/>
</dbReference>
<gene>
    <name evidence="2" type="ORF">HG66A1_43620</name>
</gene>
<keyword evidence="3" id="KW-1185">Reference proteome</keyword>
<keyword evidence="1" id="KW-1133">Transmembrane helix</keyword>
<feature type="transmembrane region" description="Helical" evidence="1">
    <location>
        <begin position="12"/>
        <end position="30"/>
    </location>
</feature>
<sequence length="184" mass="20626">MLKRVLVPKNMVHLLCLLFFCFLVLVSYFFPSNYFRLTSEDLESWISKQHLTAPHSDKALLANSGHISGQSLSGIWKRGTSPVTLKIIPSKSGKTDKYKVIFSIHFPNHQTSISRVATLNAGVVKFNECIGDPISETIYDKMSVMDLDGKVYLVPHVALLSNVDSEDVSDLAEQHCFNRISPKN</sequence>
<evidence type="ECO:0000313" key="3">
    <source>
        <dbReference type="Proteomes" id="UP000320421"/>
    </source>
</evidence>
<protein>
    <submittedName>
        <fullName evidence="2">Uncharacterized protein</fullName>
    </submittedName>
</protein>
<keyword evidence="1" id="KW-0472">Membrane</keyword>
<evidence type="ECO:0000313" key="2">
    <source>
        <dbReference type="EMBL" id="QDT22554.1"/>
    </source>
</evidence>
<evidence type="ECO:0000256" key="1">
    <source>
        <dbReference type="SAM" id="Phobius"/>
    </source>
</evidence>
<organism evidence="2 3">
    <name type="scientific">Gimesia chilikensis</name>
    <dbReference type="NCBI Taxonomy" id="2605989"/>
    <lineage>
        <taxon>Bacteria</taxon>
        <taxon>Pseudomonadati</taxon>
        <taxon>Planctomycetota</taxon>
        <taxon>Planctomycetia</taxon>
        <taxon>Planctomycetales</taxon>
        <taxon>Planctomycetaceae</taxon>
        <taxon>Gimesia</taxon>
    </lineage>
</organism>
<name>A0A517PT54_9PLAN</name>